<dbReference type="RefSeq" id="WP_344225063.1">
    <property type="nucleotide sequence ID" value="NZ_BAAAQA010000022.1"/>
</dbReference>
<evidence type="ECO:0000313" key="2">
    <source>
        <dbReference type="EMBL" id="GAA2120234.1"/>
    </source>
</evidence>
<gene>
    <name evidence="2" type="ORF">GCM10009824_21760</name>
</gene>
<dbReference type="EMBL" id="BAAAQA010000022">
    <property type="protein sequence ID" value="GAA2120234.1"/>
    <property type="molecule type" value="Genomic_DNA"/>
</dbReference>
<dbReference type="PANTHER" id="PTHR33558:SF1">
    <property type="entry name" value="GLUTAREDOXIN-LIKE PROTEIN C5ORF63 HOMOLOG"/>
    <property type="match status" value="1"/>
</dbReference>
<dbReference type="SUPFAM" id="SSF52833">
    <property type="entry name" value="Thioredoxin-like"/>
    <property type="match status" value="1"/>
</dbReference>
<protein>
    <submittedName>
        <fullName evidence="2">Glutaredoxin family protein</fullName>
    </submittedName>
</protein>
<dbReference type="PANTHER" id="PTHR33558">
    <property type="entry name" value="GLUTAREDOXIN-LIKE PROTEIN C5ORF63 HOMOLOG"/>
    <property type="match status" value="1"/>
</dbReference>
<name>A0ABP5JU03_9MICC</name>
<evidence type="ECO:0000256" key="1">
    <source>
        <dbReference type="SAM" id="MobiDB-lite"/>
    </source>
</evidence>
<evidence type="ECO:0000313" key="3">
    <source>
        <dbReference type="Proteomes" id="UP001500166"/>
    </source>
</evidence>
<dbReference type="InterPro" id="IPR036249">
    <property type="entry name" value="Thioredoxin-like_sf"/>
</dbReference>
<proteinExistence type="predicted"/>
<sequence>MSSSQNAKKPLLSAGNWAGQPPAHRVTLLTKDGCHLCEDARRVVTVACKDTGSEFSEVDITTDAALLRDYANYIPVVFVDGAPWDQLRIDEQRLREMLS</sequence>
<dbReference type="Proteomes" id="UP001500166">
    <property type="component" value="Unassembled WGS sequence"/>
</dbReference>
<dbReference type="Pfam" id="PF05768">
    <property type="entry name" value="Glrx-like"/>
    <property type="match status" value="1"/>
</dbReference>
<keyword evidence="3" id="KW-1185">Reference proteome</keyword>
<dbReference type="InterPro" id="IPR008554">
    <property type="entry name" value="Glutaredoxin-like"/>
</dbReference>
<dbReference type="Gene3D" id="3.40.30.10">
    <property type="entry name" value="Glutaredoxin"/>
    <property type="match status" value="1"/>
</dbReference>
<organism evidence="2 3">
    <name type="scientific">Kocuria atrinae</name>
    <dbReference type="NCBI Taxonomy" id="592377"/>
    <lineage>
        <taxon>Bacteria</taxon>
        <taxon>Bacillati</taxon>
        <taxon>Actinomycetota</taxon>
        <taxon>Actinomycetes</taxon>
        <taxon>Micrococcales</taxon>
        <taxon>Micrococcaceae</taxon>
        <taxon>Kocuria</taxon>
    </lineage>
</organism>
<reference evidence="3" key="1">
    <citation type="journal article" date="2019" name="Int. J. Syst. Evol. Microbiol.">
        <title>The Global Catalogue of Microorganisms (GCM) 10K type strain sequencing project: providing services to taxonomists for standard genome sequencing and annotation.</title>
        <authorList>
            <consortium name="The Broad Institute Genomics Platform"/>
            <consortium name="The Broad Institute Genome Sequencing Center for Infectious Disease"/>
            <person name="Wu L."/>
            <person name="Ma J."/>
        </authorList>
    </citation>
    <scope>NUCLEOTIDE SEQUENCE [LARGE SCALE GENOMIC DNA]</scope>
    <source>
        <strain evidence="3">JCM 15914</strain>
    </source>
</reference>
<comment type="caution">
    <text evidence="2">The sequence shown here is derived from an EMBL/GenBank/DDBJ whole genome shotgun (WGS) entry which is preliminary data.</text>
</comment>
<dbReference type="InterPro" id="IPR052565">
    <property type="entry name" value="Glutaredoxin-like_YDR286C"/>
</dbReference>
<feature type="region of interest" description="Disordered" evidence="1">
    <location>
        <begin position="1"/>
        <end position="21"/>
    </location>
</feature>
<accession>A0ABP5JU03</accession>